<keyword evidence="6" id="KW-0378">Hydrolase</keyword>
<evidence type="ECO:0000256" key="1">
    <source>
        <dbReference type="ARBA" id="ARBA00009673"/>
    </source>
</evidence>
<evidence type="ECO:0000256" key="5">
    <source>
        <dbReference type="ARBA" id="ARBA00048018"/>
    </source>
</evidence>
<dbReference type="OrthoDB" id="275783at2759"/>
<comment type="catalytic activity">
    <reaction evidence="5">
        <text>a D-aminoacyl-tRNA + H2O = a tRNA + a D-alpha-amino acid + H(+)</text>
        <dbReference type="Rhea" id="RHEA:13953"/>
        <dbReference type="Rhea" id="RHEA-COMP:10123"/>
        <dbReference type="Rhea" id="RHEA-COMP:10124"/>
        <dbReference type="ChEBI" id="CHEBI:15377"/>
        <dbReference type="ChEBI" id="CHEBI:15378"/>
        <dbReference type="ChEBI" id="CHEBI:59871"/>
        <dbReference type="ChEBI" id="CHEBI:78442"/>
        <dbReference type="ChEBI" id="CHEBI:79333"/>
        <dbReference type="EC" id="3.1.1.96"/>
    </reaction>
</comment>
<dbReference type="InterPro" id="IPR023509">
    <property type="entry name" value="DTD-like_sf"/>
</dbReference>
<proteinExistence type="inferred from homology"/>
<evidence type="ECO:0000256" key="7">
    <source>
        <dbReference type="SAM" id="MobiDB-lite"/>
    </source>
</evidence>
<accession>A0A517L5S4</accession>
<evidence type="ECO:0000256" key="3">
    <source>
        <dbReference type="ARBA" id="ARBA00020007"/>
    </source>
</evidence>
<dbReference type="PANTHER" id="PTHR10472">
    <property type="entry name" value="D-TYROSYL-TRNA TYR DEACYLASE"/>
    <property type="match status" value="1"/>
</dbReference>
<keyword evidence="6" id="KW-0963">Cytoplasm</keyword>
<dbReference type="GO" id="GO:0005737">
    <property type="term" value="C:cytoplasm"/>
    <property type="evidence" value="ECO:0007669"/>
    <property type="project" value="UniProtKB-SubCell"/>
</dbReference>
<sequence>MTTTIQSIALDTDTEYLDDTLKDSEQCAAKILKMRLWDDEKGGRWKHSVTDIQGEVLCVSQFTLLASTRKGSKPDFHKSAGPDKGKELYTAFFKKVQELYDRDKVKDGVFQAQMDVSLINDGPVTLEINTDPAPLKVNDKASDMPVKDMAT</sequence>
<organism evidence="8 9">
    <name type="scientific">Venturia effusa</name>
    <dbReference type="NCBI Taxonomy" id="50376"/>
    <lineage>
        <taxon>Eukaryota</taxon>
        <taxon>Fungi</taxon>
        <taxon>Dikarya</taxon>
        <taxon>Ascomycota</taxon>
        <taxon>Pezizomycotina</taxon>
        <taxon>Dothideomycetes</taxon>
        <taxon>Pleosporomycetidae</taxon>
        <taxon>Venturiales</taxon>
        <taxon>Venturiaceae</taxon>
        <taxon>Venturia</taxon>
    </lineage>
</organism>
<evidence type="ECO:0000256" key="4">
    <source>
        <dbReference type="ARBA" id="ARBA00047676"/>
    </source>
</evidence>
<evidence type="ECO:0000313" key="8">
    <source>
        <dbReference type="EMBL" id="QDS70982.1"/>
    </source>
</evidence>
<keyword evidence="6" id="KW-0820">tRNA-binding</keyword>
<evidence type="ECO:0000313" key="9">
    <source>
        <dbReference type="Proteomes" id="UP000316270"/>
    </source>
</evidence>
<dbReference type="PANTHER" id="PTHR10472:SF5">
    <property type="entry name" value="D-AMINOACYL-TRNA DEACYLASE 1"/>
    <property type="match status" value="1"/>
</dbReference>
<dbReference type="SUPFAM" id="SSF69500">
    <property type="entry name" value="DTD-like"/>
    <property type="match status" value="1"/>
</dbReference>
<protein>
    <recommendedName>
        <fullName evidence="3 6">D-aminoacyl-tRNA deacylase</fullName>
        <ecNumber evidence="2 6">3.1.1.96</ecNumber>
    </recommendedName>
</protein>
<dbReference type="NCBIfam" id="TIGR00256">
    <property type="entry name" value="D-aminoacyl-tRNA deacylase"/>
    <property type="match status" value="1"/>
</dbReference>
<dbReference type="EMBL" id="CP042189">
    <property type="protein sequence ID" value="QDS70982.1"/>
    <property type="molecule type" value="Genomic_DNA"/>
</dbReference>
<reference evidence="8 9" key="1">
    <citation type="submission" date="2019-07" db="EMBL/GenBank/DDBJ databases">
        <title>Finished genome of Venturia effusa.</title>
        <authorList>
            <person name="Young C.A."/>
            <person name="Cox M.P."/>
            <person name="Ganley A.R.D."/>
            <person name="David W.J."/>
        </authorList>
    </citation>
    <scope>NUCLEOTIDE SEQUENCE [LARGE SCALE GENOMIC DNA]</scope>
    <source>
        <strain evidence="9">albino</strain>
    </source>
</reference>
<feature type="compositionally biased region" description="Basic and acidic residues" evidence="7">
    <location>
        <begin position="137"/>
        <end position="151"/>
    </location>
</feature>
<dbReference type="InterPro" id="IPR003732">
    <property type="entry name" value="Daa-tRNA_deacyls_DTD"/>
</dbReference>
<dbReference type="GO" id="GO:0051500">
    <property type="term" value="F:D-tyrosyl-tRNA(Tyr) deacylase activity"/>
    <property type="evidence" value="ECO:0007669"/>
    <property type="project" value="TreeGrafter"/>
</dbReference>
<dbReference type="STRING" id="50376.A0A517L5S4"/>
<dbReference type="FunFam" id="3.50.80.10:FF:000001">
    <property type="entry name" value="D-aminoacyl-tRNA deacylase"/>
    <property type="match status" value="1"/>
</dbReference>
<dbReference type="EC" id="3.1.1.96" evidence="2 6"/>
<evidence type="ECO:0000256" key="2">
    <source>
        <dbReference type="ARBA" id="ARBA00013056"/>
    </source>
</evidence>
<comment type="subcellular location">
    <subcellularLocation>
        <location evidence="6">Cytoplasm</location>
    </subcellularLocation>
</comment>
<feature type="region of interest" description="Disordered" evidence="7">
    <location>
        <begin position="130"/>
        <end position="151"/>
    </location>
</feature>
<dbReference type="AlphaFoldDB" id="A0A517L5S4"/>
<name>A0A517L5S4_9PEZI</name>
<dbReference type="GO" id="GO:0000049">
    <property type="term" value="F:tRNA binding"/>
    <property type="evidence" value="ECO:0007669"/>
    <property type="project" value="UniProtKB-KW"/>
</dbReference>
<dbReference type="GO" id="GO:0106026">
    <property type="term" value="F:Gly-tRNA(Ala) deacylase activity"/>
    <property type="evidence" value="ECO:0007669"/>
    <property type="project" value="RHEA"/>
</dbReference>
<keyword evidence="6" id="KW-0694">RNA-binding</keyword>
<keyword evidence="9" id="KW-1185">Reference proteome</keyword>
<gene>
    <name evidence="8" type="ORF">FKW77_007493</name>
</gene>
<evidence type="ECO:0000256" key="6">
    <source>
        <dbReference type="RuleBase" id="RU003470"/>
    </source>
</evidence>
<dbReference type="Proteomes" id="UP000316270">
    <property type="component" value="Chromosome 5"/>
</dbReference>
<comment type="catalytic activity">
    <reaction evidence="4">
        <text>glycyl-tRNA(Ala) + H2O = tRNA(Ala) + glycine + H(+)</text>
        <dbReference type="Rhea" id="RHEA:53744"/>
        <dbReference type="Rhea" id="RHEA-COMP:9657"/>
        <dbReference type="Rhea" id="RHEA-COMP:13640"/>
        <dbReference type="ChEBI" id="CHEBI:15377"/>
        <dbReference type="ChEBI" id="CHEBI:15378"/>
        <dbReference type="ChEBI" id="CHEBI:57305"/>
        <dbReference type="ChEBI" id="CHEBI:78442"/>
        <dbReference type="ChEBI" id="CHEBI:78522"/>
        <dbReference type="EC" id="3.1.1.96"/>
    </reaction>
</comment>
<dbReference type="Pfam" id="PF02580">
    <property type="entry name" value="Tyr_Deacylase"/>
    <property type="match status" value="1"/>
</dbReference>
<dbReference type="Gene3D" id="3.50.80.10">
    <property type="entry name" value="D-tyrosyl-tRNA(Tyr) deacylase"/>
    <property type="match status" value="1"/>
</dbReference>
<comment type="similarity">
    <text evidence="1 6">Belongs to the DTD family.</text>
</comment>